<dbReference type="InterPro" id="IPR001563">
    <property type="entry name" value="Peptidase_S10"/>
</dbReference>
<evidence type="ECO:0000256" key="5">
    <source>
        <dbReference type="ARBA" id="ARBA00023180"/>
    </source>
</evidence>
<evidence type="ECO:0000313" key="7">
    <source>
        <dbReference type="EMBL" id="CAG8980706.1"/>
    </source>
</evidence>
<dbReference type="GO" id="GO:0000324">
    <property type="term" value="C:fungal-type vacuole"/>
    <property type="evidence" value="ECO:0007669"/>
    <property type="project" value="TreeGrafter"/>
</dbReference>
<dbReference type="Proteomes" id="UP000701801">
    <property type="component" value="Unassembled WGS sequence"/>
</dbReference>
<dbReference type="EC" id="3.4.16.-" evidence="6"/>
<dbReference type="InterPro" id="IPR033124">
    <property type="entry name" value="Ser_caboxypep_his_AS"/>
</dbReference>
<dbReference type="PROSITE" id="PS00131">
    <property type="entry name" value="CARBOXYPEPT_SER_SER"/>
    <property type="match status" value="1"/>
</dbReference>
<gene>
    <name evidence="7" type="ORF">HYALB_00007198</name>
</gene>
<feature type="chain" id="PRO_5040547542" description="Carboxypeptidase" evidence="6">
    <location>
        <begin position="20"/>
        <end position="672"/>
    </location>
</feature>
<evidence type="ECO:0000256" key="4">
    <source>
        <dbReference type="ARBA" id="ARBA00022801"/>
    </source>
</evidence>
<evidence type="ECO:0000313" key="8">
    <source>
        <dbReference type="Proteomes" id="UP000701801"/>
    </source>
</evidence>
<keyword evidence="3 6" id="KW-0645">Protease</keyword>
<evidence type="ECO:0000256" key="3">
    <source>
        <dbReference type="ARBA" id="ARBA00022670"/>
    </source>
</evidence>
<keyword evidence="2 6" id="KW-0121">Carboxypeptidase</keyword>
<keyword evidence="4 6" id="KW-0378">Hydrolase</keyword>
<dbReference type="OrthoDB" id="443318at2759"/>
<organism evidence="7 8">
    <name type="scientific">Hymenoscyphus albidus</name>
    <dbReference type="NCBI Taxonomy" id="595503"/>
    <lineage>
        <taxon>Eukaryota</taxon>
        <taxon>Fungi</taxon>
        <taxon>Dikarya</taxon>
        <taxon>Ascomycota</taxon>
        <taxon>Pezizomycotina</taxon>
        <taxon>Leotiomycetes</taxon>
        <taxon>Helotiales</taxon>
        <taxon>Helotiaceae</taxon>
        <taxon>Hymenoscyphus</taxon>
    </lineage>
</organism>
<dbReference type="Pfam" id="PF00450">
    <property type="entry name" value="Peptidase_S10"/>
    <property type="match status" value="1"/>
</dbReference>
<dbReference type="PANTHER" id="PTHR11802">
    <property type="entry name" value="SERINE PROTEASE FAMILY S10 SERINE CARBOXYPEPTIDASE"/>
    <property type="match status" value="1"/>
</dbReference>
<dbReference type="PANTHER" id="PTHR11802:SF404">
    <property type="entry name" value="CARBOXYPEPTIDASE"/>
    <property type="match status" value="1"/>
</dbReference>
<dbReference type="PRINTS" id="PR00724">
    <property type="entry name" value="CRBOXYPTASEC"/>
</dbReference>
<comment type="similarity">
    <text evidence="1 6">Belongs to the peptidase S10 family.</text>
</comment>
<evidence type="ECO:0000256" key="1">
    <source>
        <dbReference type="ARBA" id="ARBA00009431"/>
    </source>
</evidence>
<dbReference type="SUPFAM" id="SSF53474">
    <property type="entry name" value="alpha/beta-Hydrolases"/>
    <property type="match status" value="1"/>
</dbReference>
<evidence type="ECO:0000256" key="6">
    <source>
        <dbReference type="RuleBase" id="RU361156"/>
    </source>
</evidence>
<protein>
    <recommendedName>
        <fullName evidence="6">Carboxypeptidase</fullName>
        <ecNumber evidence="6">3.4.16.-</ecNumber>
    </recommendedName>
</protein>
<comment type="caution">
    <text evidence="7">The sequence shown here is derived from an EMBL/GenBank/DDBJ whole genome shotgun (WGS) entry which is preliminary data.</text>
</comment>
<dbReference type="AlphaFoldDB" id="A0A9N9M0A2"/>
<keyword evidence="6" id="KW-0732">Signal</keyword>
<dbReference type="PROSITE" id="PS00560">
    <property type="entry name" value="CARBOXYPEPT_SER_HIS"/>
    <property type="match status" value="1"/>
</dbReference>
<keyword evidence="5" id="KW-0325">Glycoprotein</keyword>
<reference evidence="7" key="1">
    <citation type="submission" date="2021-07" db="EMBL/GenBank/DDBJ databases">
        <authorList>
            <person name="Durling M."/>
        </authorList>
    </citation>
    <scope>NUCLEOTIDE SEQUENCE</scope>
</reference>
<accession>A0A9N9M0A2</accession>
<feature type="signal peptide" evidence="6">
    <location>
        <begin position="1"/>
        <end position="19"/>
    </location>
</feature>
<dbReference type="InterPro" id="IPR029058">
    <property type="entry name" value="AB_hydrolase_fold"/>
</dbReference>
<dbReference type="EMBL" id="CAJVRM010000407">
    <property type="protein sequence ID" value="CAG8980706.1"/>
    <property type="molecule type" value="Genomic_DNA"/>
</dbReference>
<dbReference type="InterPro" id="IPR018202">
    <property type="entry name" value="Ser_caboxypep_ser_AS"/>
</dbReference>
<keyword evidence="8" id="KW-1185">Reference proteome</keyword>
<proteinExistence type="inferred from homology"/>
<dbReference type="GO" id="GO:0006508">
    <property type="term" value="P:proteolysis"/>
    <property type="evidence" value="ECO:0007669"/>
    <property type="project" value="UniProtKB-KW"/>
</dbReference>
<sequence>MRLLLLASLLSAASTICNAQYPPDASSTLTTIRSPVDGNITISYKTPPIGTCQTAFPKQQQYTGWVHIPGAYATNTFFWFIGGRDPTEKLTIWLNGGPGSSSMIGLFNENGPCEVVQSAQGKFATKARDWGWDRGSNILYIDQPNQVGFSYDTPTNGSLDLMTSKLYTPSQVLPNSQPASTFMNGTFSSLNRNNTSNTTELAGMAIWHMLQGFLGAFPQYMPNSTSVGVHLFAESYGGKYGPAFATLWTEQNRKRLNGSLSLNGTIDIKLASLGIVNGCVDDLIQAPYYPAFAVNNTFGVTAINPTRAELASASFSSRGGCRDQINNCRAAVLAQDPDNNGDVEIVNKLCSAAYSSCTVNVMEPYMDAGRSVYDISHLLPDSFPSSTYLDYLNTPEFLAAIGSPVNYTETNYQVVDAFTSTGDYERESLVPSLSALLRQGIRVGLMYGDLDYICNWMGGEAISLAVAAQTSASYASRFPAAGYAPIITNATYIGGVVRQYGNLSFSRIYDAGHTIPSSQPETAFEVFARIITGTSVSTGEIINPSVFNTTGPLNTTVTASLPPSPAATCFLRNIGQTCNENQRNMILGGKGAIINGVLYSDSADWSSAISSASASNPSTATVSVTTTQVLTGQFTATATPSPTKKSSGIPSLSLQNSAIGYYVLGVLAYSFW</sequence>
<dbReference type="GO" id="GO:0004185">
    <property type="term" value="F:serine-type carboxypeptidase activity"/>
    <property type="evidence" value="ECO:0007669"/>
    <property type="project" value="UniProtKB-UniRule"/>
</dbReference>
<dbReference type="Gene3D" id="3.40.50.1820">
    <property type="entry name" value="alpha/beta hydrolase"/>
    <property type="match status" value="1"/>
</dbReference>
<name>A0A9N9M0A2_9HELO</name>
<evidence type="ECO:0000256" key="2">
    <source>
        <dbReference type="ARBA" id="ARBA00022645"/>
    </source>
</evidence>